<evidence type="ECO:0000313" key="4">
    <source>
        <dbReference type="EMBL" id="CAK9094568.1"/>
    </source>
</evidence>
<feature type="signal peptide" evidence="2">
    <location>
        <begin position="1"/>
        <end position="21"/>
    </location>
</feature>
<keyword evidence="5" id="KW-1185">Reference proteome</keyword>
<name>A0ABP0R1Q7_9DINO</name>
<accession>A0ABP0R1Q7</accession>
<comment type="caution">
    <text evidence="3">The sequence shown here is derived from an EMBL/GenBank/DDBJ whole genome shotgun (WGS) entry which is preliminary data.</text>
</comment>
<gene>
    <name evidence="3" type="ORF">SCF082_LOCUS44418</name>
    <name evidence="4" type="ORF">SCF082_LOCUS44449</name>
</gene>
<sequence>MHAWTQIWMVALGTLAGTVEINVFDASKEGSKAEVRADGSVKAMMRREREDYMAREADEEEMEEPSGSAFLRKRAELKAANSTKTQDEEDEALAPTAGQEDETEHAEGTSDSTEPADVETAGGSTAGNTAGSTDDSSTDSAADNAADRTASIGVDGKASSTAGSSPTDSTPDSASDSSPTDGTSGGGGDTASSPTDRTDDSNGGGTANSPADSTANAGGGMAINSPADSVADSAGGGTAASPADNIANTGGGAADSPADSTADGSSAIPNPADNTADGTGGSTVDSAAESTAASTEDSTAGTGMQEGNSAVPEPAESEAEAGGAGSHEATQQSTERRTQFHRRNRRDASLVSRAEPTRTTSGTTFYFTLVSSNKYCANANAGYKKNVGNYQTKACFEYVLADESCGNYFDFGVVDGACDCVPKSQTDCKEADAENYHVYLVQKGGPEALIEVNDQGMEVQANGEPVQKEPKE</sequence>
<feature type="compositionally biased region" description="Low complexity" evidence="1">
    <location>
        <begin position="282"/>
        <end position="314"/>
    </location>
</feature>
<feature type="compositionally biased region" description="Polar residues" evidence="1">
    <location>
        <begin position="258"/>
        <end position="277"/>
    </location>
</feature>
<organism evidence="3 5">
    <name type="scientific">Durusdinium trenchii</name>
    <dbReference type="NCBI Taxonomy" id="1381693"/>
    <lineage>
        <taxon>Eukaryota</taxon>
        <taxon>Sar</taxon>
        <taxon>Alveolata</taxon>
        <taxon>Dinophyceae</taxon>
        <taxon>Suessiales</taxon>
        <taxon>Symbiodiniaceae</taxon>
        <taxon>Durusdinium</taxon>
    </lineage>
</organism>
<proteinExistence type="predicted"/>
<dbReference type="EMBL" id="CAXAMM010040662">
    <property type="protein sequence ID" value="CAK9094568.1"/>
    <property type="molecule type" value="Genomic_DNA"/>
</dbReference>
<evidence type="ECO:0000313" key="3">
    <source>
        <dbReference type="EMBL" id="CAK9094499.1"/>
    </source>
</evidence>
<feature type="chain" id="PRO_5045029523" evidence="2">
    <location>
        <begin position="22"/>
        <end position="472"/>
    </location>
</feature>
<evidence type="ECO:0000256" key="2">
    <source>
        <dbReference type="SAM" id="SignalP"/>
    </source>
</evidence>
<evidence type="ECO:0000256" key="1">
    <source>
        <dbReference type="SAM" id="MobiDB-lite"/>
    </source>
</evidence>
<dbReference type="EMBL" id="CAXAMM010040651">
    <property type="protein sequence ID" value="CAK9094499.1"/>
    <property type="molecule type" value="Genomic_DNA"/>
</dbReference>
<protein>
    <submittedName>
        <fullName evidence="3">Sialidase (Major surface antigen) (Neuraminidase) (NA)</fullName>
    </submittedName>
</protein>
<feature type="compositionally biased region" description="Low complexity" evidence="1">
    <location>
        <begin position="120"/>
        <end position="151"/>
    </location>
</feature>
<keyword evidence="2" id="KW-0732">Signal</keyword>
<dbReference type="Proteomes" id="UP001642464">
    <property type="component" value="Unassembled WGS sequence"/>
</dbReference>
<reference evidence="3 5" key="1">
    <citation type="submission" date="2024-02" db="EMBL/GenBank/DDBJ databases">
        <authorList>
            <person name="Chen Y."/>
            <person name="Shah S."/>
            <person name="Dougan E. K."/>
            <person name="Thang M."/>
            <person name="Chan C."/>
        </authorList>
    </citation>
    <scope>NUCLEOTIDE SEQUENCE [LARGE SCALE GENOMIC DNA]</scope>
</reference>
<feature type="region of interest" description="Disordered" evidence="1">
    <location>
        <begin position="54"/>
        <end position="357"/>
    </location>
</feature>
<feature type="compositionally biased region" description="Polar residues" evidence="1">
    <location>
        <begin position="207"/>
        <end position="216"/>
    </location>
</feature>
<evidence type="ECO:0000313" key="5">
    <source>
        <dbReference type="Proteomes" id="UP001642464"/>
    </source>
</evidence>
<feature type="compositionally biased region" description="Low complexity" evidence="1">
    <location>
        <begin position="158"/>
        <end position="182"/>
    </location>
</feature>